<name>A0ABR4CIV4_9HELO</name>
<feature type="compositionally biased region" description="Basic and acidic residues" evidence="2">
    <location>
        <begin position="585"/>
        <end position="595"/>
    </location>
</feature>
<sequence length="1010" mass="109908">MPPKKVTSKKELPKASSKSASKSTKLAPKAKAPKAAKTPKASKKAAGPAAAEPDTRRSTRANPSPGLKDRKSGIDKEPSFKKPTISRTALKNAAAARDNEAEESTQRESGSISHSSEPESRSTSPEVAPHTSTPPMPGAFATEEPYSHQAAGSSKAVRISKRTRSQVSDDASDADTEDASPSRPAKRVRIEARADDTPFEYANAFNPDPIQQQLALEIEAAPASPSNIHENVGEQLPASTPSNPSALAVINNDESAYYTPRKEEAAQATEVAEVVSAISVPEVIIHEPAVERHEPEIVAGDQSLAMTTTTPSQPSVHGTASTSKSASKSTPKSASRSAPRSASRSVVKSSSKSSSKPGYMSGPLALSRSPETLAQDLSRTRGGRIRKPIASSRSYFSARKGKTPERIHISDMSSSDEEVAPYTVSDMRFVKENSKRMLNIIQSEKLHKESMFVLRPDLQARLEKKFPRKRGDVSPAARHHNPGVLTPQEALEGVLTAGAAKKALKLAPHASPTVGNRQLLLSAGPSSQSLPVTDAAALPTAPNTNNALAPSQQHESDNTDHSTDDGDDHVQKEREVDAASAPPAPKEHDTDDRVESPPSQASPGGWGFTAMSAIKSVVSKPFEFFGSSFAGTSTADNQNPYVSPSKGPATPTPASRRGRGFWNKNKSPSANQKGKMKAPILDDSKIDEFQTHAQKMKGKQRENAAASMENDDLHHIQSPNKEGTFRVPEPSDDDSDDDDEEGNQYTNPTQHYQPVQNLNLVHDPFVDTSENPNRAIPKGSINPNLDFSFVQPLSREERRARLDAEVAEVRANQAEQKRLERERETEESLNRHRNVKKDPEAYRAWLDGIPLYMDSKFHFTFVSEYSSYYWLAMAAMNEQNFPRGKDYQVSDEDKEHLAIWNARRGRVGRFQLEAEAAAKEVADREAAKEAAAQEEIAREAAREASAREETEKKAAAQKVVAEKEVAEKEVAKETRVLNVINSNYDFVISDRVASFGKAPQQKWANLALLL</sequence>
<feature type="compositionally biased region" description="Low complexity" evidence="2">
    <location>
        <begin position="535"/>
        <end position="550"/>
    </location>
</feature>
<keyword evidence="4" id="KW-1185">Reference proteome</keyword>
<comment type="caution">
    <text evidence="3">The sequence shown here is derived from an EMBL/GenBank/DDBJ whole genome shotgun (WGS) entry which is preliminary data.</text>
</comment>
<evidence type="ECO:0000256" key="2">
    <source>
        <dbReference type="SAM" id="MobiDB-lite"/>
    </source>
</evidence>
<feature type="region of interest" description="Disordered" evidence="2">
    <location>
        <begin position="626"/>
        <end position="679"/>
    </location>
</feature>
<feature type="compositionally biased region" description="Polar residues" evidence="2">
    <location>
        <begin position="743"/>
        <end position="756"/>
    </location>
</feature>
<keyword evidence="1" id="KW-0175">Coiled coil</keyword>
<feature type="compositionally biased region" description="Basic and acidic residues" evidence="2">
    <location>
        <begin position="554"/>
        <end position="577"/>
    </location>
</feature>
<dbReference type="EMBL" id="JAZHXI010000007">
    <property type="protein sequence ID" value="KAL2069838.1"/>
    <property type="molecule type" value="Genomic_DNA"/>
</dbReference>
<feature type="region of interest" description="Disordered" evidence="2">
    <location>
        <begin position="813"/>
        <end position="832"/>
    </location>
</feature>
<feature type="region of interest" description="Disordered" evidence="2">
    <location>
        <begin position="1"/>
        <end position="189"/>
    </location>
</feature>
<organism evidence="3 4">
    <name type="scientific">Oculimacula yallundae</name>
    <dbReference type="NCBI Taxonomy" id="86028"/>
    <lineage>
        <taxon>Eukaryota</taxon>
        <taxon>Fungi</taxon>
        <taxon>Dikarya</taxon>
        <taxon>Ascomycota</taxon>
        <taxon>Pezizomycotina</taxon>
        <taxon>Leotiomycetes</taxon>
        <taxon>Helotiales</taxon>
        <taxon>Ploettnerulaceae</taxon>
        <taxon>Oculimacula</taxon>
    </lineage>
</organism>
<evidence type="ECO:0000313" key="3">
    <source>
        <dbReference type="EMBL" id="KAL2069838.1"/>
    </source>
</evidence>
<feature type="compositionally biased region" description="Polar residues" evidence="2">
    <location>
        <begin position="307"/>
        <end position="318"/>
    </location>
</feature>
<feature type="region of interest" description="Disordered" evidence="2">
    <location>
        <begin position="227"/>
        <end position="247"/>
    </location>
</feature>
<feature type="compositionally biased region" description="Polar residues" evidence="2">
    <location>
        <begin position="629"/>
        <end position="642"/>
    </location>
</feature>
<feature type="compositionally biased region" description="Basic and acidic residues" evidence="2">
    <location>
        <begin position="67"/>
        <end position="80"/>
    </location>
</feature>
<feature type="coiled-coil region" evidence="1">
    <location>
        <begin position="914"/>
        <end position="958"/>
    </location>
</feature>
<evidence type="ECO:0000313" key="4">
    <source>
        <dbReference type="Proteomes" id="UP001595075"/>
    </source>
</evidence>
<feature type="compositionally biased region" description="Acidic residues" evidence="2">
    <location>
        <begin position="730"/>
        <end position="742"/>
    </location>
</feature>
<dbReference type="Proteomes" id="UP001595075">
    <property type="component" value="Unassembled WGS sequence"/>
</dbReference>
<protein>
    <submittedName>
        <fullName evidence="3">Uncharacterized protein</fullName>
    </submittedName>
</protein>
<feature type="region of interest" description="Disordered" evidence="2">
    <location>
        <begin position="525"/>
        <end position="607"/>
    </location>
</feature>
<feature type="region of interest" description="Disordered" evidence="2">
    <location>
        <begin position="714"/>
        <end position="756"/>
    </location>
</feature>
<proteinExistence type="predicted"/>
<gene>
    <name evidence="3" type="ORF">VTL71DRAFT_14517</name>
</gene>
<feature type="compositionally biased region" description="Basic and acidic residues" evidence="2">
    <location>
        <begin position="815"/>
        <end position="832"/>
    </location>
</feature>
<reference evidence="3 4" key="1">
    <citation type="journal article" date="2024" name="Commun. Biol.">
        <title>Comparative genomic analysis of thermophilic fungi reveals convergent evolutionary adaptations and gene losses.</title>
        <authorList>
            <person name="Steindorff A.S."/>
            <person name="Aguilar-Pontes M.V."/>
            <person name="Robinson A.J."/>
            <person name="Andreopoulos B."/>
            <person name="LaButti K."/>
            <person name="Kuo A."/>
            <person name="Mondo S."/>
            <person name="Riley R."/>
            <person name="Otillar R."/>
            <person name="Haridas S."/>
            <person name="Lipzen A."/>
            <person name="Grimwood J."/>
            <person name="Schmutz J."/>
            <person name="Clum A."/>
            <person name="Reid I.D."/>
            <person name="Moisan M.C."/>
            <person name="Butler G."/>
            <person name="Nguyen T.T.M."/>
            <person name="Dewar K."/>
            <person name="Conant G."/>
            <person name="Drula E."/>
            <person name="Henrissat B."/>
            <person name="Hansel C."/>
            <person name="Singer S."/>
            <person name="Hutchinson M.I."/>
            <person name="de Vries R.P."/>
            <person name="Natvig D.O."/>
            <person name="Powell A.J."/>
            <person name="Tsang A."/>
            <person name="Grigoriev I.V."/>
        </authorList>
    </citation>
    <scope>NUCLEOTIDE SEQUENCE [LARGE SCALE GENOMIC DNA]</scope>
    <source>
        <strain evidence="3 4">CBS 494.80</strain>
    </source>
</reference>
<feature type="compositionally biased region" description="Low complexity" evidence="2">
    <location>
        <begin position="108"/>
        <end position="126"/>
    </location>
</feature>
<feature type="compositionally biased region" description="Low complexity" evidence="2">
    <location>
        <begin position="14"/>
        <end position="52"/>
    </location>
</feature>
<feature type="compositionally biased region" description="Low complexity" evidence="2">
    <location>
        <begin position="319"/>
        <end position="357"/>
    </location>
</feature>
<feature type="region of interest" description="Disordered" evidence="2">
    <location>
        <begin position="307"/>
        <end position="402"/>
    </location>
</feature>
<accession>A0ABR4CIV4</accession>
<evidence type="ECO:0000256" key="1">
    <source>
        <dbReference type="SAM" id="Coils"/>
    </source>
</evidence>